<dbReference type="InterPro" id="IPR008920">
    <property type="entry name" value="TF_FadR/GntR_C"/>
</dbReference>
<evidence type="ECO:0000313" key="6">
    <source>
        <dbReference type="Proteomes" id="UP000255277"/>
    </source>
</evidence>
<protein>
    <submittedName>
        <fullName evidence="5">Putative gluconate operon transcriptional repressor</fullName>
    </submittedName>
</protein>
<sequence length="212" mass="25160">MNDEVNQLNTNELSIYEKIRNDIISGELSKNEKITEAKLAKKYNVSRTPVREALKQLELEYFIKNSYIFIPTTEEYRQIFEMRILLESHALRKAAIVYTTSDLAELRSYTDIDIEHEAESKIIDINDKFHQKIMHATHNQFILDTYQKYKSFIYLFSQTVINKRRPGLIEEHRAIVDALFNRDIELAVSLLEDHLKKDLEFSLFYLDFKQSE</sequence>
<proteinExistence type="predicted"/>
<dbReference type="SUPFAM" id="SSF46785">
    <property type="entry name" value="Winged helix' DNA-binding domain"/>
    <property type="match status" value="1"/>
</dbReference>
<keyword evidence="1" id="KW-0805">Transcription regulation</keyword>
<dbReference type="SUPFAM" id="SSF48008">
    <property type="entry name" value="GntR ligand-binding domain-like"/>
    <property type="match status" value="1"/>
</dbReference>
<dbReference type="InterPro" id="IPR036390">
    <property type="entry name" value="WH_DNA-bd_sf"/>
</dbReference>
<dbReference type="SMART" id="SM00895">
    <property type="entry name" value="FCD"/>
    <property type="match status" value="1"/>
</dbReference>
<dbReference type="InterPro" id="IPR036388">
    <property type="entry name" value="WH-like_DNA-bd_sf"/>
</dbReference>
<dbReference type="Gene3D" id="1.20.120.530">
    <property type="entry name" value="GntR ligand-binding domain-like"/>
    <property type="match status" value="1"/>
</dbReference>
<dbReference type="InterPro" id="IPR011711">
    <property type="entry name" value="GntR_C"/>
</dbReference>
<dbReference type="Gene3D" id="1.10.10.10">
    <property type="entry name" value="Winged helix-like DNA-binding domain superfamily/Winged helix DNA-binding domain"/>
    <property type="match status" value="1"/>
</dbReference>
<evidence type="ECO:0000256" key="3">
    <source>
        <dbReference type="ARBA" id="ARBA00023163"/>
    </source>
</evidence>
<evidence type="ECO:0000259" key="4">
    <source>
        <dbReference type="PROSITE" id="PS50949"/>
    </source>
</evidence>
<dbReference type="Pfam" id="PF00392">
    <property type="entry name" value="GntR"/>
    <property type="match status" value="1"/>
</dbReference>
<dbReference type="Pfam" id="PF07729">
    <property type="entry name" value="FCD"/>
    <property type="match status" value="1"/>
</dbReference>
<dbReference type="AlphaFoldDB" id="A0A380F9Q5"/>
<evidence type="ECO:0000256" key="1">
    <source>
        <dbReference type="ARBA" id="ARBA00023015"/>
    </source>
</evidence>
<accession>A0A380F9Q5</accession>
<dbReference type="PANTHER" id="PTHR43537">
    <property type="entry name" value="TRANSCRIPTIONAL REGULATOR, GNTR FAMILY"/>
    <property type="match status" value="1"/>
</dbReference>
<dbReference type="GO" id="GO:0003700">
    <property type="term" value="F:DNA-binding transcription factor activity"/>
    <property type="evidence" value="ECO:0007669"/>
    <property type="project" value="InterPro"/>
</dbReference>
<gene>
    <name evidence="5" type="primary">gntR</name>
    <name evidence="5" type="ORF">NCTC12195_00074</name>
</gene>
<dbReference type="Proteomes" id="UP000255277">
    <property type="component" value="Unassembled WGS sequence"/>
</dbReference>
<evidence type="ECO:0000256" key="2">
    <source>
        <dbReference type="ARBA" id="ARBA00023125"/>
    </source>
</evidence>
<dbReference type="PROSITE" id="PS50949">
    <property type="entry name" value="HTH_GNTR"/>
    <property type="match status" value="1"/>
</dbReference>
<keyword evidence="3" id="KW-0804">Transcription</keyword>
<dbReference type="InterPro" id="IPR000524">
    <property type="entry name" value="Tscrpt_reg_HTH_GntR"/>
</dbReference>
<dbReference type="STRING" id="1293.SH09_10410"/>
<dbReference type="CDD" id="cd07377">
    <property type="entry name" value="WHTH_GntR"/>
    <property type="match status" value="1"/>
</dbReference>
<reference evidence="5 6" key="1">
    <citation type="submission" date="2018-06" db="EMBL/GenBank/DDBJ databases">
        <authorList>
            <consortium name="Pathogen Informatics"/>
            <person name="Doyle S."/>
        </authorList>
    </citation>
    <scope>NUCLEOTIDE SEQUENCE [LARGE SCALE GENOMIC DNA]</scope>
    <source>
        <strain evidence="5 6">NCTC12195</strain>
    </source>
</reference>
<name>A0A380F9Q5_STAGA</name>
<dbReference type="EMBL" id="UHDK01000001">
    <property type="protein sequence ID" value="SUM30675.1"/>
    <property type="molecule type" value="Genomic_DNA"/>
</dbReference>
<dbReference type="PANTHER" id="PTHR43537:SF5">
    <property type="entry name" value="UXU OPERON TRANSCRIPTIONAL REGULATOR"/>
    <property type="match status" value="1"/>
</dbReference>
<dbReference type="SMART" id="SM00345">
    <property type="entry name" value="HTH_GNTR"/>
    <property type="match status" value="1"/>
</dbReference>
<organism evidence="5 6">
    <name type="scientific">Staphylococcus gallinarum</name>
    <dbReference type="NCBI Taxonomy" id="1293"/>
    <lineage>
        <taxon>Bacteria</taxon>
        <taxon>Bacillati</taxon>
        <taxon>Bacillota</taxon>
        <taxon>Bacilli</taxon>
        <taxon>Bacillales</taxon>
        <taxon>Staphylococcaceae</taxon>
        <taxon>Staphylococcus</taxon>
    </lineage>
</organism>
<feature type="domain" description="HTH gntR-type" evidence="4">
    <location>
        <begin position="9"/>
        <end position="76"/>
    </location>
</feature>
<evidence type="ECO:0000313" key="5">
    <source>
        <dbReference type="EMBL" id="SUM30675.1"/>
    </source>
</evidence>
<dbReference type="GO" id="GO:0003677">
    <property type="term" value="F:DNA binding"/>
    <property type="evidence" value="ECO:0007669"/>
    <property type="project" value="UniProtKB-KW"/>
</dbReference>
<keyword evidence="2" id="KW-0238">DNA-binding</keyword>